<evidence type="ECO:0000313" key="3">
    <source>
        <dbReference type="Proteomes" id="UP000460272"/>
    </source>
</evidence>
<dbReference type="PANTHER" id="PTHR46438:SF2">
    <property type="entry name" value="ALPHA_BETA-HYDROLASES SUPERFAMILY PROTEIN"/>
    <property type="match status" value="1"/>
</dbReference>
<proteinExistence type="predicted"/>
<dbReference type="ESTHER" id="9actn-a0a6p2bv06">
    <property type="family name" value="Zearalenone-hydrolase-fam2"/>
</dbReference>
<gene>
    <name evidence="2" type="ORF">EAS64_20655</name>
</gene>
<dbReference type="SUPFAM" id="SSF53474">
    <property type="entry name" value="alpha/beta-Hydrolases"/>
    <property type="match status" value="1"/>
</dbReference>
<dbReference type="GO" id="GO:0016787">
    <property type="term" value="F:hydrolase activity"/>
    <property type="evidence" value="ECO:0007669"/>
    <property type="project" value="UniProtKB-KW"/>
</dbReference>
<name>A0A6P2BV06_9ACTN</name>
<comment type="caution">
    <text evidence="2">The sequence shown here is derived from an EMBL/GenBank/DDBJ whole genome shotgun (WGS) entry which is preliminary data.</text>
</comment>
<dbReference type="Proteomes" id="UP000460272">
    <property type="component" value="Unassembled WGS sequence"/>
</dbReference>
<dbReference type="InterPro" id="IPR029058">
    <property type="entry name" value="AB_hydrolase_fold"/>
</dbReference>
<organism evidence="2 3">
    <name type="scientific">Trebonia kvetii</name>
    <dbReference type="NCBI Taxonomy" id="2480626"/>
    <lineage>
        <taxon>Bacteria</taxon>
        <taxon>Bacillati</taxon>
        <taxon>Actinomycetota</taxon>
        <taxon>Actinomycetes</taxon>
        <taxon>Streptosporangiales</taxon>
        <taxon>Treboniaceae</taxon>
        <taxon>Trebonia</taxon>
    </lineage>
</organism>
<keyword evidence="3" id="KW-1185">Reference proteome</keyword>
<dbReference type="OrthoDB" id="3507586at2"/>
<protein>
    <submittedName>
        <fullName evidence="2">Alpha/beta hydrolase</fullName>
    </submittedName>
</protein>
<dbReference type="Pfam" id="PF12697">
    <property type="entry name" value="Abhydrolase_6"/>
    <property type="match status" value="1"/>
</dbReference>
<dbReference type="InterPro" id="IPR000073">
    <property type="entry name" value="AB_hydrolase_1"/>
</dbReference>
<dbReference type="AlphaFoldDB" id="A0A6P2BV06"/>
<accession>A0A6P2BV06</accession>
<dbReference type="PANTHER" id="PTHR46438">
    <property type="entry name" value="ALPHA/BETA-HYDROLASES SUPERFAMILY PROTEIN"/>
    <property type="match status" value="1"/>
</dbReference>
<dbReference type="EMBL" id="RPFW01000004">
    <property type="protein sequence ID" value="TVZ02894.1"/>
    <property type="molecule type" value="Genomic_DNA"/>
</dbReference>
<feature type="domain" description="AB hydrolase-1" evidence="1">
    <location>
        <begin position="43"/>
        <end position="311"/>
    </location>
</feature>
<keyword evidence="2" id="KW-0378">Hydrolase</keyword>
<evidence type="ECO:0000313" key="2">
    <source>
        <dbReference type="EMBL" id="TVZ02894.1"/>
    </source>
</evidence>
<reference evidence="2 3" key="1">
    <citation type="submission" date="2018-11" db="EMBL/GenBank/DDBJ databases">
        <title>Trebonia kvetii gen.nov., sp.nov., a novel acidophilic actinobacterium, and proposal of the new actinobacterial family Treboniaceae fam. nov.</title>
        <authorList>
            <person name="Rapoport D."/>
            <person name="Sagova-Mareckova M."/>
            <person name="Sedlacek I."/>
            <person name="Provaznik J."/>
            <person name="Kralova S."/>
            <person name="Pavlinic D."/>
            <person name="Benes V."/>
            <person name="Kopecky J."/>
        </authorList>
    </citation>
    <scope>NUCLEOTIDE SEQUENCE [LARGE SCALE GENOMIC DNA]</scope>
    <source>
        <strain evidence="2 3">15Tr583</strain>
    </source>
</reference>
<sequence length="326" mass="35230">MTSIDAEHRAGTFVPHGFEEHTADLGEIRMNYVVAGDAGRPALLLVPGQTESWWGYEQALPLLAEHFQAYAVDLRGQGRSSWTPGRYTLDNMGSDLVRFIDLVIGRPALVSGLSSGGVLAAWLSAYAKPGQVHGAVYEDPPLFASETRPACGPSIRQGMGPVFALWSKWLGDQWSVGDWAGALGAMLREVPPVLLDGLAAMAGAQPPPSGAEPPQNLKEYDPEWARAFVTGSVSAGCDHAAMLANVRVPVLFTHHYRRIDPATGHLLGAIADHQAQYVRQLVEAAGQPFTYRSFPQMPHSMHGSDPGLYARTVTDWASALPEPHHR</sequence>
<dbReference type="Gene3D" id="3.40.50.1820">
    <property type="entry name" value="alpha/beta hydrolase"/>
    <property type="match status" value="1"/>
</dbReference>
<dbReference type="RefSeq" id="WP_145855147.1">
    <property type="nucleotide sequence ID" value="NZ_RPFW01000004.1"/>
</dbReference>
<evidence type="ECO:0000259" key="1">
    <source>
        <dbReference type="Pfam" id="PF12697"/>
    </source>
</evidence>